<dbReference type="CDD" id="cd04186">
    <property type="entry name" value="GT_2_like_c"/>
    <property type="match status" value="1"/>
</dbReference>
<dbReference type="Pfam" id="PF00535">
    <property type="entry name" value="Glycos_transf_2"/>
    <property type="match status" value="1"/>
</dbReference>
<dbReference type="Proteomes" id="UP000034181">
    <property type="component" value="Unassembled WGS sequence"/>
</dbReference>
<sequence>MVSVIIVTYNSESVIENCLNSLSKSIKRPKSQIILVDNGSKDETVKLVEKLYPQTIIIKNKKNLGFAKAVNIGLKRVREDALLLNPDTTINKDLLTTLWDVSKKRGTAGVAPKILNFNGSLQPSCGNFPTALNILVDRIPLIRNLFPISEIIRKGAFYEKKRVADWSSGTCLYLTKKALDTVGGFDEDYFMYLEEVDWCYRARAKNLKIIYTPKVSIYHKDQGKSPTYSPAKFFNMRRGFITFFEKYDKPVDLFLFKILLKVELFFKMIFVPKNSLWTKIYKKTNNL</sequence>
<evidence type="ECO:0000256" key="1">
    <source>
        <dbReference type="ARBA" id="ARBA00006739"/>
    </source>
</evidence>
<reference evidence="5 6" key="1">
    <citation type="journal article" date="2015" name="Nature">
        <title>rRNA introns, odd ribosomes, and small enigmatic genomes across a large radiation of phyla.</title>
        <authorList>
            <person name="Brown C.T."/>
            <person name="Hug L.A."/>
            <person name="Thomas B.C."/>
            <person name="Sharon I."/>
            <person name="Castelle C.J."/>
            <person name="Singh A."/>
            <person name="Wilkins M.J."/>
            <person name="Williams K.H."/>
            <person name="Banfield J.F."/>
        </authorList>
    </citation>
    <scope>NUCLEOTIDE SEQUENCE [LARGE SCALE GENOMIC DNA]</scope>
</reference>
<organism evidence="5 6">
    <name type="scientific">Candidatus Woesebacteria bacterium GW2011_GWB1_38_5b</name>
    <dbReference type="NCBI Taxonomy" id="1618569"/>
    <lineage>
        <taxon>Bacteria</taxon>
        <taxon>Candidatus Woeseibacteriota</taxon>
    </lineage>
</organism>
<proteinExistence type="inferred from homology"/>
<accession>A0A0G0NAZ0</accession>
<keyword evidence="3 5" id="KW-0808">Transferase</keyword>
<protein>
    <submittedName>
        <fullName evidence="5">Glycosyl transferase family 2</fullName>
    </submittedName>
</protein>
<comment type="similarity">
    <text evidence="1">Belongs to the glycosyltransferase 2 family.</text>
</comment>
<evidence type="ECO:0000313" key="5">
    <source>
        <dbReference type="EMBL" id="KKQ74271.1"/>
    </source>
</evidence>
<dbReference type="GO" id="GO:0016757">
    <property type="term" value="F:glycosyltransferase activity"/>
    <property type="evidence" value="ECO:0007669"/>
    <property type="project" value="UniProtKB-KW"/>
</dbReference>
<evidence type="ECO:0000256" key="2">
    <source>
        <dbReference type="ARBA" id="ARBA00022676"/>
    </source>
</evidence>
<dbReference type="InterPro" id="IPR001173">
    <property type="entry name" value="Glyco_trans_2-like"/>
</dbReference>
<dbReference type="EMBL" id="LBUZ01000036">
    <property type="protein sequence ID" value="KKQ74271.1"/>
    <property type="molecule type" value="Genomic_DNA"/>
</dbReference>
<comment type="caution">
    <text evidence="5">The sequence shown here is derived from an EMBL/GenBank/DDBJ whole genome shotgun (WGS) entry which is preliminary data.</text>
</comment>
<feature type="domain" description="Glycosyltransferase 2-like" evidence="4">
    <location>
        <begin position="3"/>
        <end position="119"/>
    </location>
</feature>
<dbReference type="SUPFAM" id="SSF53448">
    <property type="entry name" value="Nucleotide-diphospho-sugar transferases"/>
    <property type="match status" value="1"/>
</dbReference>
<dbReference type="InterPro" id="IPR029044">
    <property type="entry name" value="Nucleotide-diphossugar_trans"/>
</dbReference>
<evidence type="ECO:0000256" key="3">
    <source>
        <dbReference type="ARBA" id="ARBA00022679"/>
    </source>
</evidence>
<dbReference type="PANTHER" id="PTHR43179">
    <property type="entry name" value="RHAMNOSYLTRANSFERASE WBBL"/>
    <property type="match status" value="1"/>
</dbReference>
<dbReference type="PANTHER" id="PTHR43179:SF12">
    <property type="entry name" value="GALACTOFURANOSYLTRANSFERASE GLFT2"/>
    <property type="match status" value="1"/>
</dbReference>
<evidence type="ECO:0000313" key="6">
    <source>
        <dbReference type="Proteomes" id="UP000034181"/>
    </source>
</evidence>
<evidence type="ECO:0000259" key="4">
    <source>
        <dbReference type="Pfam" id="PF00535"/>
    </source>
</evidence>
<dbReference type="AlphaFoldDB" id="A0A0G0NAZ0"/>
<keyword evidence="2" id="KW-0328">Glycosyltransferase</keyword>
<dbReference type="Gene3D" id="3.90.550.10">
    <property type="entry name" value="Spore Coat Polysaccharide Biosynthesis Protein SpsA, Chain A"/>
    <property type="match status" value="1"/>
</dbReference>
<gene>
    <name evidence="5" type="ORF">US96_C0036G0003</name>
</gene>
<name>A0A0G0NAZ0_9BACT</name>